<dbReference type="EMBL" id="QGDO01000001">
    <property type="protein sequence ID" value="PWJ43966.1"/>
    <property type="molecule type" value="Genomic_DNA"/>
</dbReference>
<keyword evidence="1" id="KW-1133">Transmembrane helix</keyword>
<evidence type="ECO:0000313" key="3">
    <source>
        <dbReference type="Proteomes" id="UP000245535"/>
    </source>
</evidence>
<reference evidence="2 3" key="1">
    <citation type="submission" date="2018-03" db="EMBL/GenBank/DDBJ databases">
        <title>Genomic Encyclopedia of Archaeal and Bacterial Type Strains, Phase II (KMG-II): from individual species to whole genera.</title>
        <authorList>
            <person name="Goeker M."/>
        </authorList>
    </citation>
    <scope>NUCLEOTIDE SEQUENCE [LARGE SCALE GENOMIC DNA]</scope>
    <source>
        <strain evidence="2 3">DSM 28229</strain>
    </source>
</reference>
<name>A0A315ZEC6_SEDFL</name>
<dbReference type="PANTHER" id="PTHR30143">
    <property type="entry name" value="ACID HYDRATASE"/>
    <property type="match status" value="1"/>
</dbReference>
<keyword evidence="1" id="KW-0472">Membrane</keyword>
<proteinExistence type="predicted"/>
<dbReference type="GO" id="GO:0005737">
    <property type="term" value="C:cytoplasm"/>
    <property type="evidence" value="ECO:0007669"/>
    <property type="project" value="TreeGrafter"/>
</dbReference>
<dbReference type="InterPro" id="IPR036663">
    <property type="entry name" value="Fumarylacetoacetase_C_sf"/>
</dbReference>
<dbReference type="PANTHER" id="PTHR30143:SF0">
    <property type="entry name" value="2-KETO-4-PENTENOATE HYDRATASE"/>
    <property type="match status" value="1"/>
</dbReference>
<dbReference type="Proteomes" id="UP000245535">
    <property type="component" value="Unassembled WGS sequence"/>
</dbReference>
<evidence type="ECO:0000256" key="1">
    <source>
        <dbReference type="SAM" id="Phobius"/>
    </source>
</evidence>
<feature type="transmembrane region" description="Helical" evidence="1">
    <location>
        <begin position="31"/>
        <end position="52"/>
    </location>
</feature>
<dbReference type="GO" id="GO:0008684">
    <property type="term" value="F:2-oxopent-4-enoate hydratase activity"/>
    <property type="evidence" value="ECO:0007669"/>
    <property type="project" value="TreeGrafter"/>
</dbReference>
<keyword evidence="3" id="KW-1185">Reference proteome</keyword>
<dbReference type="AlphaFoldDB" id="A0A315ZEC6"/>
<organism evidence="2 3">
    <name type="scientific">Sediminitomix flava</name>
    <dbReference type="NCBI Taxonomy" id="379075"/>
    <lineage>
        <taxon>Bacteria</taxon>
        <taxon>Pseudomonadati</taxon>
        <taxon>Bacteroidota</taxon>
        <taxon>Cytophagia</taxon>
        <taxon>Cytophagales</taxon>
        <taxon>Flammeovirgaceae</taxon>
        <taxon>Sediminitomix</taxon>
    </lineage>
</organism>
<dbReference type="InterPro" id="IPR050772">
    <property type="entry name" value="Hydratase-Decarb/MhpD_sf"/>
</dbReference>
<sequence>MKVILLRILKFLTNNSYCKNYNRVYFLNKGFMIVGLSNRLIICISLLVVVMVSCIEQQKLSVYEDQLVYAFELDKQMPLVSEEYPNLSEEEAYRIQKGYVNKLLAHENIGGYKASFIDTKVHNMDKVGNPIFSVIFESDIQPHNSELSLYGIHKPVLETYLGFTFNQSIQNKVNDIDELKSLIDSYRLIGDITDLKFHNLNKTKTVDFIATNAVSSFILVGDTTKYTGQDFHNSLVQINYNNNQLYELRPKRDTQKALEDLLWLINTTIDHGYPIEKGTLLSIGDKAHLTPVRHGSYEMLTETAGMLSFKIIQ</sequence>
<keyword evidence="1" id="KW-0812">Transmembrane</keyword>
<accession>A0A315ZEC6</accession>
<dbReference type="Gene3D" id="3.90.850.10">
    <property type="entry name" value="Fumarylacetoacetase-like, C-terminal domain"/>
    <property type="match status" value="1"/>
</dbReference>
<protein>
    <submittedName>
        <fullName evidence="2">2-keto-4-pentenoate hydratase</fullName>
    </submittedName>
</protein>
<comment type="caution">
    <text evidence="2">The sequence shown here is derived from an EMBL/GenBank/DDBJ whole genome shotgun (WGS) entry which is preliminary data.</text>
</comment>
<evidence type="ECO:0000313" key="2">
    <source>
        <dbReference type="EMBL" id="PWJ43966.1"/>
    </source>
</evidence>
<gene>
    <name evidence="2" type="ORF">BC781_101316</name>
</gene>
<dbReference type="SUPFAM" id="SSF56529">
    <property type="entry name" value="FAH"/>
    <property type="match status" value="1"/>
</dbReference>